<dbReference type="EnsemblPlants" id="Pp3c3_37748V3.1">
    <property type="protein sequence ID" value="PAC:32944824.CDS.1"/>
    <property type="gene ID" value="Pp3c3_37748"/>
</dbReference>
<dbReference type="Proteomes" id="UP000006727">
    <property type="component" value="Chromosome 3"/>
</dbReference>
<reference evidence="2" key="3">
    <citation type="submission" date="2020-12" db="UniProtKB">
        <authorList>
            <consortium name="EnsemblPlants"/>
        </authorList>
    </citation>
    <scope>IDENTIFICATION</scope>
</reference>
<evidence type="ECO:0000313" key="2">
    <source>
        <dbReference type="EnsemblPlants" id="PAC:32944824.CDS.1"/>
    </source>
</evidence>
<organism evidence="1">
    <name type="scientific">Physcomitrium patens</name>
    <name type="common">Spreading-leaved earth moss</name>
    <name type="synonym">Physcomitrella patens</name>
    <dbReference type="NCBI Taxonomy" id="3218"/>
    <lineage>
        <taxon>Eukaryota</taxon>
        <taxon>Viridiplantae</taxon>
        <taxon>Streptophyta</taxon>
        <taxon>Embryophyta</taxon>
        <taxon>Bryophyta</taxon>
        <taxon>Bryophytina</taxon>
        <taxon>Bryopsida</taxon>
        <taxon>Funariidae</taxon>
        <taxon>Funariales</taxon>
        <taxon>Funariaceae</taxon>
        <taxon>Physcomitrium</taxon>
    </lineage>
</organism>
<gene>
    <name evidence="1" type="ORF">PHYPA_005527</name>
</gene>
<sequence>MSFFFFCSLHVVGVLRCRTPLSCFFWCMFCFGSPSLWWLRKVVPLFWCSLRWRSELEQDPYSVGVIDYKDNTQVVDAINHGDLPWKCWRSEHRKIF</sequence>
<name>A0A2K1KXM3_PHYPA</name>
<accession>A0A2K1KXM3</accession>
<proteinExistence type="predicted"/>
<dbReference type="AlphaFoldDB" id="A0A2K1KXM3"/>
<keyword evidence="3" id="KW-1185">Reference proteome</keyword>
<reference evidence="1 3" key="1">
    <citation type="journal article" date="2008" name="Science">
        <title>The Physcomitrella genome reveals evolutionary insights into the conquest of land by plants.</title>
        <authorList>
            <person name="Rensing S."/>
            <person name="Lang D."/>
            <person name="Zimmer A."/>
            <person name="Terry A."/>
            <person name="Salamov A."/>
            <person name="Shapiro H."/>
            <person name="Nishiyama T."/>
            <person name="Perroud P.-F."/>
            <person name="Lindquist E."/>
            <person name="Kamisugi Y."/>
            <person name="Tanahashi T."/>
            <person name="Sakakibara K."/>
            <person name="Fujita T."/>
            <person name="Oishi K."/>
            <person name="Shin-I T."/>
            <person name="Kuroki Y."/>
            <person name="Toyoda A."/>
            <person name="Suzuki Y."/>
            <person name="Hashimoto A."/>
            <person name="Yamaguchi K."/>
            <person name="Sugano A."/>
            <person name="Kohara Y."/>
            <person name="Fujiyama A."/>
            <person name="Anterola A."/>
            <person name="Aoki S."/>
            <person name="Ashton N."/>
            <person name="Barbazuk W.B."/>
            <person name="Barker E."/>
            <person name="Bennetzen J."/>
            <person name="Bezanilla M."/>
            <person name="Blankenship R."/>
            <person name="Cho S.H."/>
            <person name="Dutcher S."/>
            <person name="Estelle M."/>
            <person name="Fawcett J.A."/>
            <person name="Gundlach H."/>
            <person name="Hanada K."/>
            <person name="Heyl A."/>
            <person name="Hicks K.A."/>
            <person name="Hugh J."/>
            <person name="Lohr M."/>
            <person name="Mayer K."/>
            <person name="Melkozernov A."/>
            <person name="Murata T."/>
            <person name="Nelson D."/>
            <person name="Pils B."/>
            <person name="Prigge M."/>
            <person name="Reiss B."/>
            <person name="Renner T."/>
            <person name="Rombauts S."/>
            <person name="Rushton P."/>
            <person name="Sanderfoot A."/>
            <person name="Schween G."/>
            <person name="Shiu S.-H."/>
            <person name="Stueber K."/>
            <person name="Theodoulou F.L."/>
            <person name="Tu H."/>
            <person name="Van de Peer Y."/>
            <person name="Verrier P.J."/>
            <person name="Waters E."/>
            <person name="Wood A."/>
            <person name="Yang L."/>
            <person name="Cove D."/>
            <person name="Cuming A."/>
            <person name="Hasebe M."/>
            <person name="Lucas S."/>
            <person name="Mishler D.B."/>
            <person name="Reski R."/>
            <person name="Grigoriev I."/>
            <person name="Quatrano R.S."/>
            <person name="Boore J.L."/>
        </authorList>
    </citation>
    <scope>NUCLEOTIDE SEQUENCE [LARGE SCALE GENOMIC DNA]</scope>
    <source>
        <strain evidence="2 3">cv. Gransden 2004</strain>
    </source>
</reference>
<evidence type="ECO:0000313" key="3">
    <source>
        <dbReference type="Proteomes" id="UP000006727"/>
    </source>
</evidence>
<evidence type="ECO:0000313" key="1">
    <source>
        <dbReference type="EMBL" id="PNR58532.1"/>
    </source>
</evidence>
<dbReference type="EMBL" id="ABEU02000003">
    <property type="protein sequence ID" value="PNR58532.1"/>
    <property type="molecule type" value="Genomic_DNA"/>
</dbReference>
<protein>
    <submittedName>
        <fullName evidence="1 2">Uncharacterized protein</fullName>
    </submittedName>
</protein>
<dbReference type="Gramene" id="Pp3c3_37748V3.1">
    <property type="protein sequence ID" value="PAC:32944824.CDS.1"/>
    <property type="gene ID" value="Pp3c3_37748"/>
</dbReference>
<dbReference type="InParanoid" id="A0A2K1KXM3"/>
<reference evidence="1 3" key="2">
    <citation type="journal article" date="2018" name="Plant J.">
        <title>The Physcomitrella patens chromosome-scale assembly reveals moss genome structure and evolution.</title>
        <authorList>
            <person name="Lang D."/>
            <person name="Ullrich K.K."/>
            <person name="Murat F."/>
            <person name="Fuchs J."/>
            <person name="Jenkins J."/>
            <person name="Haas F.B."/>
            <person name="Piednoel M."/>
            <person name="Gundlach H."/>
            <person name="Van Bel M."/>
            <person name="Meyberg R."/>
            <person name="Vives C."/>
            <person name="Morata J."/>
            <person name="Symeonidi A."/>
            <person name="Hiss M."/>
            <person name="Muchero W."/>
            <person name="Kamisugi Y."/>
            <person name="Saleh O."/>
            <person name="Blanc G."/>
            <person name="Decker E.L."/>
            <person name="van Gessel N."/>
            <person name="Grimwood J."/>
            <person name="Hayes R.D."/>
            <person name="Graham S.W."/>
            <person name="Gunter L.E."/>
            <person name="McDaniel S.F."/>
            <person name="Hoernstein S.N.W."/>
            <person name="Larsson A."/>
            <person name="Li F.W."/>
            <person name="Perroud P.F."/>
            <person name="Phillips J."/>
            <person name="Ranjan P."/>
            <person name="Rokshar D.S."/>
            <person name="Rothfels C.J."/>
            <person name="Schneider L."/>
            <person name="Shu S."/>
            <person name="Stevenson D.W."/>
            <person name="Thummler F."/>
            <person name="Tillich M."/>
            <person name="Villarreal Aguilar J.C."/>
            <person name="Widiez T."/>
            <person name="Wong G.K."/>
            <person name="Wymore A."/>
            <person name="Zhang Y."/>
            <person name="Zimmer A.D."/>
            <person name="Quatrano R.S."/>
            <person name="Mayer K.F.X."/>
            <person name="Goodstein D."/>
            <person name="Casacuberta J.M."/>
            <person name="Vandepoele K."/>
            <person name="Reski R."/>
            <person name="Cuming A.C."/>
            <person name="Tuskan G.A."/>
            <person name="Maumus F."/>
            <person name="Salse J."/>
            <person name="Schmutz J."/>
            <person name="Rensing S.A."/>
        </authorList>
    </citation>
    <scope>NUCLEOTIDE SEQUENCE [LARGE SCALE GENOMIC DNA]</scope>
    <source>
        <strain evidence="2 3">cv. Gransden 2004</strain>
    </source>
</reference>